<proteinExistence type="predicted"/>
<name>A0A9P4P4L8_9PLEO</name>
<accession>A0A9P4P4L8</accession>
<dbReference type="AlphaFoldDB" id="A0A9P4P4L8"/>
<reference evidence="2" key="1">
    <citation type="journal article" date="2020" name="Stud. Mycol.">
        <title>101 Dothideomycetes genomes: a test case for predicting lifestyles and emergence of pathogens.</title>
        <authorList>
            <person name="Haridas S."/>
            <person name="Albert R."/>
            <person name="Binder M."/>
            <person name="Bloem J."/>
            <person name="Labutti K."/>
            <person name="Salamov A."/>
            <person name="Andreopoulos B."/>
            <person name="Baker S."/>
            <person name="Barry K."/>
            <person name="Bills G."/>
            <person name="Bluhm B."/>
            <person name="Cannon C."/>
            <person name="Castanera R."/>
            <person name="Culley D."/>
            <person name="Daum C."/>
            <person name="Ezra D."/>
            <person name="Gonzalez J."/>
            <person name="Henrissat B."/>
            <person name="Kuo A."/>
            <person name="Liang C."/>
            <person name="Lipzen A."/>
            <person name="Lutzoni F."/>
            <person name="Magnuson J."/>
            <person name="Mondo S."/>
            <person name="Nolan M."/>
            <person name="Ohm R."/>
            <person name="Pangilinan J."/>
            <person name="Park H.-J."/>
            <person name="Ramirez L."/>
            <person name="Alfaro M."/>
            <person name="Sun H."/>
            <person name="Tritt A."/>
            <person name="Yoshinaga Y."/>
            <person name="Zwiers L.-H."/>
            <person name="Turgeon B."/>
            <person name="Goodwin S."/>
            <person name="Spatafora J."/>
            <person name="Crous P."/>
            <person name="Grigoriev I."/>
        </authorList>
    </citation>
    <scope>NUCLEOTIDE SEQUENCE</scope>
    <source>
        <strain evidence="2">CBS 690.94</strain>
    </source>
</reference>
<feature type="region of interest" description="Disordered" evidence="1">
    <location>
        <begin position="302"/>
        <end position="346"/>
    </location>
</feature>
<comment type="caution">
    <text evidence="2">The sequence shown here is derived from an EMBL/GenBank/DDBJ whole genome shotgun (WGS) entry which is preliminary data.</text>
</comment>
<organism evidence="2 3">
    <name type="scientific">Karstenula rhodostoma CBS 690.94</name>
    <dbReference type="NCBI Taxonomy" id="1392251"/>
    <lineage>
        <taxon>Eukaryota</taxon>
        <taxon>Fungi</taxon>
        <taxon>Dikarya</taxon>
        <taxon>Ascomycota</taxon>
        <taxon>Pezizomycotina</taxon>
        <taxon>Dothideomycetes</taxon>
        <taxon>Pleosporomycetidae</taxon>
        <taxon>Pleosporales</taxon>
        <taxon>Massarineae</taxon>
        <taxon>Didymosphaeriaceae</taxon>
        <taxon>Karstenula</taxon>
    </lineage>
</organism>
<feature type="compositionally biased region" description="Polar residues" evidence="1">
    <location>
        <begin position="335"/>
        <end position="346"/>
    </location>
</feature>
<gene>
    <name evidence="2" type="ORF">P171DRAFT_449460</name>
</gene>
<protein>
    <submittedName>
        <fullName evidence="2">Uncharacterized protein</fullName>
    </submittedName>
</protein>
<dbReference type="EMBL" id="MU001513">
    <property type="protein sequence ID" value="KAF2438265.1"/>
    <property type="molecule type" value="Genomic_DNA"/>
</dbReference>
<dbReference type="Proteomes" id="UP000799764">
    <property type="component" value="Unassembled WGS sequence"/>
</dbReference>
<feature type="compositionally biased region" description="Acidic residues" evidence="1">
    <location>
        <begin position="302"/>
        <end position="332"/>
    </location>
</feature>
<keyword evidence="3" id="KW-1185">Reference proteome</keyword>
<evidence type="ECO:0000256" key="1">
    <source>
        <dbReference type="SAM" id="MobiDB-lite"/>
    </source>
</evidence>
<dbReference type="OrthoDB" id="3676762at2759"/>
<evidence type="ECO:0000313" key="2">
    <source>
        <dbReference type="EMBL" id="KAF2438265.1"/>
    </source>
</evidence>
<sequence length="346" mass="40888">MEEYKVRDETLRNILVARRREFLATTISHSQTYCRSLSERIVRSLPREVRDMIYVYLCDRIPRVIIRPVEDRRYANYRGSGSIQAEAARWTPIQRIKTPLFSLKYLHKDFLFELAASLYQTATFHIWDADDLFDFLNQDLLHVGCIPKDHIRKLSLVIFTDEENERCRSKRQIREKVAKLTHLFDIRHRRGFHLDLHLCIDRKKRLPFVARFHQLLLPHLRSLLAAGFAMRFPRVKVYYYMHRRGIDSCANQLQASDSRDPADWVVDAAELDAWSESEYVRGAFLKKARYHRDYLADSEDDLYESEGDEWDDGDVPEDVVDGEAEVDSDDEGWYSNINNEGSYRSD</sequence>
<evidence type="ECO:0000313" key="3">
    <source>
        <dbReference type="Proteomes" id="UP000799764"/>
    </source>
</evidence>